<comment type="caution">
    <text evidence="2">The sequence shown here is derived from an EMBL/GenBank/DDBJ whole genome shotgun (WGS) entry which is preliminary data.</text>
</comment>
<dbReference type="GO" id="GO:0007165">
    <property type="term" value="P:signal transduction"/>
    <property type="evidence" value="ECO:0007669"/>
    <property type="project" value="InterPro"/>
</dbReference>
<keyword evidence="2" id="KW-0675">Receptor</keyword>
<feature type="domain" description="TIR" evidence="1">
    <location>
        <begin position="213"/>
        <end position="353"/>
    </location>
</feature>
<accession>A0A369XQ54</accession>
<evidence type="ECO:0000313" key="2">
    <source>
        <dbReference type="EMBL" id="RDE50337.1"/>
    </source>
</evidence>
<evidence type="ECO:0000259" key="1">
    <source>
        <dbReference type="PROSITE" id="PS50104"/>
    </source>
</evidence>
<dbReference type="PROSITE" id="PS50104">
    <property type="entry name" value="TIR"/>
    <property type="match status" value="1"/>
</dbReference>
<reference evidence="2 3" key="1">
    <citation type="submission" date="2018-05" db="EMBL/GenBank/DDBJ databases">
        <title>Integrated omic analyses show evidence that a Ca. Accumulibacter phosphatis strain performs denitrification under micro-aerobic conditions.</title>
        <authorList>
            <person name="Camejo P.Y."/>
            <person name="Katherine M.D."/>
            <person name="Daniel N.R."/>
        </authorList>
    </citation>
    <scope>NUCLEOTIDE SEQUENCE [LARGE SCALE GENOMIC DNA]</scope>
    <source>
        <strain evidence="2">UW-LDO-IC</strain>
    </source>
</reference>
<dbReference type="EMBL" id="QPGA01000021">
    <property type="protein sequence ID" value="RDE50337.1"/>
    <property type="molecule type" value="Genomic_DNA"/>
</dbReference>
<gene>
    <name evidence="2" type="ORF">DVS81_11570</name>
</gene>
<sequence length="353" mass="39154">METVHSIKVFDGQTERVISLVHGDLTELGLNDAVDLLVASAFPDDYVPTPTSLIGALQRSGVSVAELARHKAVDLRHTSGFWLSPELADHSAWRGARRLAVFEPRELGSPPEAVGALFRGLFPFLSDSEDRRVAMPILSSGDQRWSPLVMMGSLLDASIQWMRRGLPISELMIFERDRSRMPALVALMEKVDQGDDASRTRGASLSAPPPVAQYYDVFLSFSSHNANAADAFKRELAVIDPTATVFDFRLSIQKGKSYQDDIDRAIESCRKVVSILSPAYFASPECQEELNIARLRNKRAGFPRTGFGLLIPLYWKSVSPSLPLWLQTLNQCVCVEERLDQLSLAARDVHTTL</sequence>
<dbReference type="InterPro" id="IPR000157">
    <property type="entry name" value="TIR_dom"/>
</dbReference>
<dbReference type="SUPFAM" id="SSF52200">
    <property type="entry name" value="Toll/Interleukin receptor TIR domain"/>
    <property type="match status" value="1"/>
</dbReference>
<dbReference type="Gene3D" id="3.40.50.10140">
    <property type="entry name" value="Toll/interleukin-1 receptor homology (TIR) domain"/>
    <property type="match status" value="1"/>
</dbReference>
<name>A0A369XQ54_9PROT</name>
<dbReference type="AlphaFoldDB" id="A0A369XQ54"/>
<protein>
    <submittedName>
        <fullName evidence="2">Toll/interleukin-1 receptor domain-containing protein</fullName>
    </submittedName>
</protein>
<proteinExistence type="predicted"/>
<dbReference type="Pfam" id="PF13676">
    <property type="entry name" value="TIR_2"/>
    <property type="match status" value="1"/>
</dbReference>
<dbReference type="Proteomes" id="UP000253831">
    <property type="component" value="Unassembled WGS sequence"/>
</dbReference>
<evidence type="ECO:0000313" key="3">
    <source>
        <dbReference type="Proteomes" id="UP000253831"/>
    </source>
</evidence>
<organism evidence="2 3">
    <name type="scientific">Candidatus Accumulibacter meliphilus</name>
    <dbReference type="NCBI Taxonomy" id="2211374"/>
    <lineage>
        <taxon>Bacteria</taxon>
        <taxon>Pseudomonadati</taxon>
        <taxon>Pseudomonadota</taxon>
        <taxon>Betaproteobacteria</taxon>
        <taxon>Candidatus Accumulibacter</taxon>
    </lineage>
</organism>
<dbReference type="InterPro" id="IPR035897">
    <property type="entry name" value="Toll_tir_struct_dom_sf"/>
</dbReference>